<dbReference type="CDD" id="cd00180">
    <property type="entry name" value="PKc"/>
    <property type="match status" value="1"/>
</dbReference>
<dbReference type="PROSITE" id="PS50297">
    <property type="entry name" value="ANK_REP_REGION"/>
    <property type="match status" value="3"/>
</dbReference>
<dbReference type="GO" id="GO:0005524">
    <property type="term" value="F:ATP binding"/>
    <property type="evidence" value="ECO:0007669"/>
    <property type="project" value="InterPro"/>
</dbReference>
<dbReference type="InterPro" id="IPR008271">
    <property type="entry name" value="Ser/Thr_kinase_AS"/>
</dbReference>
<dbReference type="PROSITE" id="PS00108">
    <property type="entry name" value="PROTEIN_KINASE_ST"/>
    <property type="match status" value="1"/>
</dbReference>
<proteinExistence type="predicted"/>
<dbReference type="InterPro" id="IPR036770">
    <property type="entry name" value="Ankyrin_rpt-contain_sf"/>
</dbReference>
<evidence type="ECO:0000256" key="2">
    <source>
        <dbReference type="ARBA" id="ARBA00023043"/>
    </source>
</evidence>
<dbReference type="SUPFAM" id="SSF48403">
    <property type="entry name" value="Ankyrin repeat"/>
    <property type="match status" value="1"/>
</dbReference>
<feature type="repeat" description="ANK" evidence="3">
    <location>
        <begin position="417"/>
        <end position="449"/>
    </location>
</feature>
<dbReference type="PROSITE" id="PS50088">
    <property type="entry name" value="ANK_REPEAT"/>
    <property type="match status" value="3"/>
</dbReference>
<dbReference type="SMART" id="SM00220">
    <property type="entry name" value="S_TKc"/>
    <property type="match status" value="1"/>
</dbReference>
<keyword evidence="1" id="KW-0677">Repeat</keyword>
<dbReference type="Pfam" id="PF13637">
    <property type="entry name" value="Ank_4"/>
    <property type="match status" value="1"/>
</dbReference>
<dbReference type="Pfam" id="PF00069">
    <property type="entry name" value="Pkinase"/>
    <property type="match status" value="1"/>
</dbReference>
<dbReference type="Gene3D" id="1.10.510.10">
    <property type="entry name" value="Transferase(Phosphotransferase) domain 1"/>
    <property type="match status" value="1"/>
</dbReference>
<dbReference type="InterPro" id="IPR000719">
    <property type="entry name" value="Prot_kinase_dom"/>
</dbReference>
<keyword evidence="6" id="KW-1185">Reference proteome</keyword>
<evidence type="ECO:0000259" key="4">
    <source>
        <dbReference type="PROSITE" id="PS50011"/>
    </source>
</evidence>
<comment type="caution">
    <text evidence="5">The sequence shown here is derived from an EMBL/GenBank/DDBJ whole genome shotgun (WGS) entry which is preliminary data.</text>
</comment>
<feature type="repeat" description="ANK" evidence="3">
    <location>
        <begin position="351"/>
        <end position="383"/>
    </location>
</feature>
<protein>
    <recommendedName>
        <fullName evidence="4">Protein kinase domain-containing protein</fullName>
    </recommendedName>
</protein>
<dbReference type="SMART" id="SM00248">
    <property type="entry name" value="ANK"/>
    <property type="match status" value="4"/>
</dbReference>
<sequence length="482" mass="53767">METTCMWPEVEPYELFTYQDDDQIPFAPDGNSSLIATGVEKVKGVSGGFEGLKCVRKTLMLDNETEPISELHQRRIIEKEVKVLHSARHYHVIRLIHSYFDMVDQDQHKFAIVMDRAEANLHFYLRPGLAPSLQWFGCLIGVLRYIHSLGIRHRDIKPSNVLIKGEKILLADFGISQMGLGKTMPTTYQSRNSSRTREYCAPEVDQGATRGRSADILSLGAVFLEMFVACFFPGQSKDLSNVLKPSPNSTSSYAKQIREVHCWIEESLHPKGWQHDLLVTCRKMLDFDRCSRPCAEDVEQSWSSLPMQDHSLFCSCAKDIPRTKNEKLNDACRTGSEDDVKFLLREGAEARSLGAIHFAAARGKGSIVQALLDAGAPVDTRNAAGQTALHCASRNGHYDVVKQLLEKTADVNAKDENDQTALHGAAGHGYETVVRILLDSGANALTEDLDGWTALHFVVRKQYSNLQSLLESRSTASQQDNS</sequence>
<dbReference type="Proteomes" id="UP000803884">
    <property type="component" value="Unassembled WGS sequence"/>
</dbReference>
<dbReference type="InterPro" id="IPR051637">
    <property type="entry name" value="Ank_repeat_dom-contain_49"/>
</dbReference>
<dbReference type="PRINTS" id="PR01415">
    <property type="entry name" value="ANKYRIN"/>
</dbReference>
<organism evidence="5 6">
    <name type="scientific">Cladosporium halotolerans</name>
    <dbReference type="NCBI Taxonomy" id="1052096"/>
    <lineage>
        <taxon>Eukaryota</taxon>
        <taxon>Fungi</taxon>
        <taxon>Dikarya</taxon>
        <taxon>Ascomycota</taxon>
        <taxon>Pezizomycotina</taxon>
        <taxon>Dothideomycetes</taxon>
        <taxon>Dothideomycetidae</taxon>
        <taxon>Cladosporiales</taxon>
        <taxon>Cladosporiaceae</taxon>
        <taxon>Cladosporium</taxon>
    </lineage>
</organism>
<evidence type="ECO:0000256" key="3">
    <source>
        <dbReference type="PROSITE-ProRule" id="PRU00023"/>
    </source>
</evidence>
<dbReference type="InterPro" id="IPR011009">
    <property type="entry name" value="Kinase-like_dom_sf"/>
</dbReference>
<dbReference type="Pfam" id="PF12796">
    <property type="entry name" value="Ank_2"/>
    <property type="match status" value="1"/>
</dbReference>
<accession>A0AB34KHL6</accession>
<dbReference type="PANTHER" id="PTHR24180:SF45">
    <property type="entry name" value="POLY [ADP-RIBOSE] POLYMERASE TANKYRASE"/>
    <property type="match status" value="1"/>
</dbReference>
<evidence type="ECO:0000313" key="6">
    <source>
        <dbReference type="Proteomes" id="UP000803884"/>
    </source>
</evidence>
<keyword evidence="2 3" id="KW-0040">ANK repeat</keyword>
<dbReference type="InterPro" id="IPR002110">
    <property type="entry name" value="Ankyrin_rpt"/>
</dbReference>
<dbReference type="EMBL" id="JAAQHG020000033">
    <property type="protein sequence ID" value="KAL1583651.1"/>
    <property type="molecule type" value="Genomic_DNA"/>
</dbReference>
<dbReference type="PROSITE" id="PS50011">
    <property type="entry name" value="PROTEIN_KINASE_DOM"/>
    <property type="match status" value="1"/>
</dbReference>
<feature type="repeat" description="ANK" evidence="3">
    <location>
        <begin position="384"/>
        <end position="416"/>
    </location>
</feature>
<dbReference type="SUPFAM" id="SSF56112">
    <property type="entry name" value="Protein kinase-like (PK-like)"/>
    <property type="match status" value="1"/>
</dbReference>
<dbReference type="GO" id="GO:0004672">
    <property type="term" value="F:protein kinase activity"/>
    <property type="evidence" value="ECO:0007669"/>
    <property type="project" value="InterPro"/>
</dbReference>
<dbReference type="RefSeq" id="XP_069226758.1">
    <property type="nucleotide sequence ID" value="XM_069376378.1"/>
</dbReference>
<dbReference type="Gene3D" id="1.25.40.20">
    <property type="entry name" value="Ankyrin repeat-containing domain"/>
    <property type="match status" value="1"/>
</dbReference>
<name>A0AB34KHL6_9PEZI</name>
<reference evidence="5 6" key="1">
    <citation type="journal article" date="2020" name="Microbiol. Resour. Announc.">
        <title>Draft Genome Sequence of a Cladosporium Species Isolated from the Mesophotic Ascidian Didemnum maculosum.</title>
        <authorList>
            <person name="Gioti A."/>
            <person name="Siaperas R."/>
            <person name="Nikolaivits E."/>
            <person name="Le Goff G."/>
            <person name="Ouazzani J."/>
            <person name="Kotoulas G."/>
            <person name="Topakas E."/>
        </authorList>
    </citation>
    <scope>NUCLEOTIDE SEQUENCE [LARGE SCALE GENOMIC DNA]</scope>
    <source>
        <strain evidence="5 6">TM138-S3</strain>
    </source>
</reference>
<gene>
    <name evidence="5" type="ORF">WHR41_07774</name>
</gene>
<feature type="domain" description="Protein kinase" evidence="4">
    <location>
        <begin position="21"/>
        <end position="313"/>
    </location>
</feature>
<evidence type="ECO:0000313" key="5">
    <source>
        <dbReference type="EMBL" id="KAL1583651.1"/>
    </source>
</evidence>
<dbReference type="GeneID" id="96009216"/>
<evidence type="ECO:0000256" key="1">
    <source>
        <dbReference type="ARBA" id="ARBA00022737"/>
    </source>
</evidence>
<dbReference type="AlphaFoldDB" id="A0AB34KHL6"/>
<dbReference type="PANTHER" id="PTHR24180">
    <property type="entry name" value="CYCLIN-DEPENDENT KINASE INHIBITOR 2C-RELATED"/>
    <property type="match status" value="1"/>
</dbReference>